<proteinExistence type="predicted"/>
<dbReference type="Pfam" id="PF10588">
    <property type="entry name" value="NADH-G_4Fe-4S_3"/>
    <property type="match status" value="1"/>
</dbReference>
<dbReference type="SUPFAM" id="SSF53706">
    <property type="entry name" value="Formate dehydrogenase/DMSO reductase, domains 1-3"/>
    <property type="match status" value="1"/>
</dbReference>
<feature type="non-terminal residue" evidence="10">
    <location>
        <position position="252"/>
    </location>
</feature>
<keyword evidence="1" id="KW-0004">4Fe-4S</keyword>
<feature type="domain" description="4Fe-4S ferredoxin-type" evidence="7">
    <location>
        <begin position="173"/>
        <end position="202"/>
    </location>
</feature>
<gene>
    <name evidence="10" type="ORF">S03H2_57116</name>
</gene>
<dbReference type="InterPro" id="IPR036010">
    <property type="entry name" value="2Fe-2S_ferredoxin-like_sf"/>
</dbReference>
<evidence type="ECO:0000256" key="1">
    <source>
        <dbReference type="ARBA" id="ARBA00022485"/>
    </source>
</evidence>
<dbReference type="SUPFAM" id="SSF54862">
    <property type="entry name" value="4Fe-4S ferredoxins"/>
    <property type="match status" value="1"/>
</dbReference>
<dbReference type="InterPro" id="IPR019574">
    <property type="entry name" value="NADH_UbQ_OxRdtase_Gsu_4Fe4S-bd"/>
</dbReference>
<evidence type="ECO:0008006" key="11">
    <source>
        <dbReference type="Google" id="ProtNLM"/>
    </source>
</evidence>
<evidence type="ECO:0000256" key="5">
    <source>
        <dbReference type="ARBA" id="ARBA00023014"/>
    </source>
</evidence>
<reference evidence="10" key="1">
    <citation type="journal article" date="2014" name="Front. Microbiol.">
        <title>High frequency of phylogenetically diverse reductive dehalogenase-homologous genes in deep subseafloor sedimentary metagenomes.</title>
        <authorList>
            <person name="Kawai M."/>
            <person name="Futagami T."/>
            <person name="Toyoda A."/>
            <person name="Takaki Y."/>
            <person name="Nishi S."/>
            <person name="Hori S."/>
            <person name="Arai W."/>
            <person name="Tsubouchi T."/>
            <person name="Morono Y."/>
            <person name="Uchiyama I."/>
            <person name="Ito T."/>
            <person name="Fujiyama A."/>
            <person name="Inagaki F."/>
            <person name="Takami H."/>
        </authorList>
    </citation>
    <scope>NUCLEOTIDE SEQUENCE</scope>
    <source>
        <strain evidence="10">Expedition CK06-06</strain>
    </source>
</reference>
<protein>
    <recommendedName>
        <fullName evidence="11">4Fe-4S ferredoxin-type domain-containing protein</fullName>
    </recommendedName>
</protein>
<dbReference type="CDD" id="cd00207">
    <property type="entry name" value="fer2"/>
    <property type="match status" value="1"/>
</dbReference>
<dbReference type="Gene3D" id="2.20.25.90">
    <property type="entry name" value="ADC-like domains"/>
    <property type="match status" value="1"/>
</dbReference>
<name>X1I8P5_9ZZZZ</name>
<dbReference type="InterPro" id="IPR017896">
    <property type="entry name" value="4Fe4S_Fe-S-bd"/>
</dbReference>
<evidence type="ECO:0000259" key="6">
    <source>
        <dbReference type="PROSITE" id="PS51085"/>
    </source>
</evidence>
<dbReference type="Pfam" id="PF13510">
    <property type="entry name" value="Fer2_4"/>
    <property type="match status" value="1"/>
</dbReference>
<keyword evidence="3" id="KW-0677">Repeat</keyword>
<dbReference type="SMART" id="SM00929">
    <property type="entry name" value="NADH-G_4Fe-4S_3"/>
    <property type="match status" value="1"/>
</dbReference>
<dbReference type="EMBL" id="BARU01036588">
    <property type="protein sequence ID" value="GAH78796.1"/>
    <property type="molecule type" value="Genomic_DNA"/>
</dbReference>
<evidence type="ECO:0000259" key="7">
    <source>
        <dbReference type="PROSITE" id="PS51379"/>
    </source>
</evidence>
<dbReference type="GO" id="GO:0016491">
    <property type="term" value="F:oxidoreductase activity"/>
    <property type="evidence" value="ECO:0007669"/>
    <property type="project" value="InterPro"/>
</dbReference>
<accession>X1I8P5</accession>
<keyword evidence="5" id="KW-0411">Iron-sulfur</keyword>
<dbReference type="Pfam" id="PF12838">
    <property type="entry name" value="Fer4_7"/>
    <property type="match status" value="1"/>
</dbReference>
<dbReference type="Pfam" id="PF04879">
    <property type="entry name" value="Molybdop_Fe4S4"/>
    <property type="match status" value="1"/>
</dbReference>
<feature type="domain" description="4Fe-4S Mo/W bis-MGD-type" evidence="8">
    <location>
        <begin position="209"/>
        <end position="252"/>
    </location>
</feature>
<dbReference type="InterPro" id="IPR001041">
    <property type="entry name" value="2Fe-2S_ferredoxin-type"/>
</dbReference>
<feature type="non-terminal residue" evidence="10">
    <location>
        <position position="1"/>
    </location>
</feature>
<organism evidence="10">
    <name type="scientific">marine sediment metagenome</name>
    <dbReference type="NCBI Taxonomy" id="412755"/>
    <lineage>
        <taxon>unclassified sequences</taxon>
        <taxon>metagenomes</taxon>
        <taxon>ecological metagenomes</taxon>
    </lineage>
</organism>
<feature type="domain" description="4Fe-4S His(Cys)3-ligated-type" evidence="9">
    <location>
        <begin position="71"/>
        <end position="110"/>
    </location>
</feature>
<dbReference type="PROSITE" id="PS51669">
    <property type="entry name" value="4FE4S_MOW_BIS_MGD"/>
    <property type="match status" value="1"/>
</dbReference>
<evidence type="ECO:0000256" key="3">
    <source>
        <dbReference type="ARBA" id="ARBA00022737"/>
    </source>
</evidence>
<feature type="domain" description="2Fe-2S ferredoxin-type" evidence="6">
    <location>
        <begin position="1"/>
        <end position="71"/>
    </location>
</feature>
<dbReference type="PANTHER" id="PTHR24960">
    <property type="entry name" value="PHOTOSYSTEM I IRON-SULFUR CENTER-RELATED"/>
    <property type="match status" value="1"/>
</dbReference>
<dbReference type="AlphaFoldDB" id="X1I8P5"/>
<evidence type="ECO:0000259" key="9">
    <source>
        <dbReference type="PROSITE" id="PS51839"/>
    </source>
</evidence>
<sequence length="252" mass="27084">GVEVSGHAGMTILDLAQESGVDIPTLCHDANLAPFGACRMCLVEDESSGVILASCVTPIRPGMIIHTHSPRVLERRKTIVKLMLASHPDSCLVCDKGNRCQLRQIASEMGVGLVDFQRIPQSGVIREVNPFIERDLSKCILCAKCVRADQELVVEGAIDYFDRGFASKPATLDNVPLELSECTFCGTCVAMCPTGALIEKEQTYRGTTGTSVNTICPYCGCGCSLSLEVKDNHLIRARPGQSSPVNRGALCV</sequence>
<evidence type="ECO:0000256" key="4">
    <source>
        <dbReference type="ARBA" id="ARBA00023004"/>
    </source>
</evidence>
<dbReference type="PROSITE" id="PS51085">
    <property type="entry name" value="2FE2S_FER_2"/>
    <property type="match status" value="1"/>
</dbReference>
<dbReference type="GO" id="GO:0051539">
    <property type="term" value="F:4 iron, 4 sulfur cluster binding"/>
    <property type="evidence" value="ECO:0007669"/>
    <property type="project" value="UniProtKB-KW"/>
</dbReference>
<dbReference type="InterPro" id="IPR006963">
    <property type="entry name" value="Mopterin_OxRdtase_4Fe-4S_dom"/>
</dbReference>
<evidence type="ECO:0000313" key="10">
    <source>
        <dbReference type="EMBL" id="GAH78796.1"/>
    </source>
</evidence>
<dbReference type="PROSITE" id="PS51839">
    <property type="entry name" value="4FE4S_HC3"/>
    <property type="match status" value="1"/>
</dbReference>
<comment type="caution">
    <text evidence="10">The sequence shown here is derived from an EMBL/GenBank/DDBJ whole genome shotgun (WGS) entry which is preliminary data.</text>
</comment>
<keyword evidence="4" id="KW-0408">Iron</keyword>
<evidence type="ECO:0000259" key="8">
    <source>
        <dbReference type="PROSITE" id="PS51669"/>
    </source>
</evidence>
<dbReference type="InterPro" id="IPR017900">
    <property type="entry name" value="4Fe4S_Fe_S_CS"/>
</dbReference>
<dbReference type="InterPro" id="IPR050157">
    <property type="entry name" value="PSI_iron-sulfur_center"/>
</dbReference>
<dbReference type="PROSITE" id="PS00198">
    <property type="entry name" value="4FE4S_FER_1"/>
    <property type="match status" value="1"/>
</dbReference>
<evidence type="ECO:0000256" key="2">
    <source>
        <dbReference type="ARBA" id="ARBA00022723"/>
    </source>
</evidence>
<dbReference type="PROSITE" id="PS51379">
    <property type="entry name" value="4FE4S_FER_2"/>
    <property type="match status" value="1"/>
</dbReference>
<dbReference type="Gene3D" id="3.10.20.740">
    <property type="match status" value="1"/>
</dbReference>
<dbReference type="GO" id="GO:0046872">
    <property type="term" value="F:metal ion binding"/>
    <property type="evidence" value="ECO:0007669"/>
    <property type="project" value="UniProtKB-KW"/>
</dbReference>
<keyword evidence="2" id="KW-0479">Metal-binding</keyword>
<dbReference type="PANTHER" id="PTHR24960:SF84">
    <property type="entry name" value="HYDROGENASE SUBUNIT"/>
    <property type="match status" value="1"/>
</dbReference>
<dbReference type="Gene3D" id="3.30.70.20">
    <property type="match status" value="1"/>
</dbReference>
<dbReference type="FunFam" id="3.30.70.20:FF:000035">
    <property type="entry name" value="Iron hydrogenase 1"/>
    <property type="match status" value="1"/>
</dbReference>
<dbReference type="SUPFAM" id="SSF54292">
    <property type="entry name" value="2Fe-2S ferredoxin-like"/>
    <property type="match status" value="1"/>
</dbReference>